<feature type="compositionally biased region" description="Polar residues" evidence="1">
    <location>
        <begin position="63"/>
        <end position="78"/>
    </location>
</feature>
<feature type="compositionally biased region" description="Polar residues" evidence="1">
    <location>
        <begin position="364"/>
        <end position="381"/>
    </location>
</feature>
<feature type="region of interest" description="Disordered" evidence="1">
    <location>
        <begin position="249"/>
        <end position="470"/>
    </location>
</feature>
<dbReference type="OrthoDB" id="3800939at2759"/>
<accession>A0A1Y2A8Y7</accession>
<feature type="region of interest" description="Disordered" evidence="1">
    <location>
        <begin position="1"/>
        <end position="195"/>
    </location>
</feature>
<gene>
    <name evidence="2" type="ORF">BCR34DRAFT_553446</name>
</gene>
<feature type="region of interest" description="Disordered" evidence="1">
    <location>
        <begin position="209"/>
        <end position="228"/>
    </location>
</feature>
<feature type="compositionally biased region" description="Polar residues" evidence="1">
    <location>
        <begin position="279"/>
        <end position="307"/>
    </location>
</feature>
<feature type="compositionally biased region" description="Basic and acidic residues" evidence="1">
    <location>
        <begin position="249"/>
        <end position="260"/>
    </location>
</feature>
<reference evidence="2 3" key="1">
    <citation type="submission" date="2016-07" db="EMBL/GenBank/DDBJ databases">
        <title>Pervasive Adenine N6-methylation of Active Genes in Fungi.</title>
        <authorList>
            <consortium name="DOE Joint Genome Institute"/>
            <person name="Mondo S.J."/>
            <person name="Dannebaum R.O."/>
            <person name="Kuo R.C."/>
            <person name="Labutti K."/>
            <person name="Haridas S."/>
            <person name="Kuo A."/>
            <person name="Salamov A."/>
            <person name="Ahrendt S.R."/>
            <person name="Lipzen A."/>
            <person name="Sullivan W."/>
            <person name="Andreopoulos W.B."/>
            <person name="Clum A."/>
            <person name="Lindquist E."/>
            <person name="Daum C."/>
            <person name="Ramamoorthy G.K."/>
            <person name="Gryganskyi A."/>
            <person name="Culley D."/>
            <person name="Magnuson J.K."/>
            <person name="James T.Y."/>
            <person name="O'Malley M.A."/>
            <person name="Stajich J.E."/>
            <person name="Spatafora J.W."/>
            <person name="Visel A."/>
            <person name="Grigoriev I.V."/>
        </authorList>
    </citation>
    <scope>NUCLEOTIDE SEQUENCE [LARGE SCALE GENOMIC DNA]</scope>
    <source>
        <strain evidence="2 3">CBS 115471</strain>
    </source>
</reference>
<evidence type="ECO:0000256" key="1">
    <source>
        <dbReference type="SAM" id="MobiDB-lite"/>
    </source>
</evidence>
<feature type="compositionally biased region" description="Low complexity" evidence="1">
    <location>
        <begin position="424"/>
        <end position="452"/>
    </location>
</feature>
<feature type="compositionally biased region" description="Polar residues" evidence="1">
    <location>
        <begin position="388"/>
        <end position="402"/>
    </location>
</feature>
<protein>
    <submittedName>
        <fullName evidence="2">Uncharacterized protein</fullName>
    </submittedName>
</protein>
<feature type="compositionally biased region" description="Polar residues" evidence="1">
    <location>
        <begin position="85"/>
        <end position="96"/>
    </location>
</feature>
<feature type="compositionally biased region" description="Polar residues" evidence="1">
    <location>
        <begin position="340"/>
        <end position="355"/>
    </location>
</feature>
<feature type="compositionally biased region" description="Basic and acidic residues" evidence="1">
    <location>
        <begin position="319"/>
        <end position="328"/>
    </location>
</feature>
<comment type="caution">
    <text evidence="2">The sequence shown here is derived from an EMBL/GenBank/DDBJ whole genome shotgun (WGS) entry which is preliminary data.</text>
</comment>
<feature type="compositionally biased region" description="Polar residues" evidence="1">
    <location>
        <begin position="140"/>
        <end position="155"/>
    </location>
</feature>
<evidence type="ECO:0000313" key="3">
    <source>
        <dbReference type="Proteomes" id="UP000193144"/>
    </source>
</evidence>
<evidence type="ECO:0000313" key="2">
    <source>
        <dbReference type="EMBL" id="ORY18777.1"/>
    </source>
</evidence>
<feature type="compositionally biased region" description="Low complexity" evidence="1">
    <location>
        <begin position="215"/>
        <end position="228"/>
    </location>
</feature>
<feature type="compositionally biased region" description="Basic residues" evidence="1">
    <location>
        <begin position="453"/>
        <end position="468"/>
    </location>
</feature>
<sequence length="635" mass="69813">MMSVPRSVGVDSLQTSSGSSRSLPPFLKSESDAIAKKDRRRTLQTVSELSSRSSHPNEGGGAVTSNIPEVPNLSSGSGSEIRPDTTGSYVNVSGSQKKPRPQSLGQQTWASPTILITGVDSPPSRRSLTGALVSDRGSEDSVNGNSNRLSVNQLLRSRLSKDRKAKSQSSPDDNSASNRKAGKENRMPSGPFIGHLSLNRDIVQGSKLSSKGKGVVRSRSPQSVPVVPVDGYNARREKERALREQELVEAKARRDQERRKIAMGSSASLPSLSPFPTISKPNAAQVKNRTSQHQLLQNSRTMSNNRLSGAAEMRTGRRRTSENSEHRTNQSVDALLLKRASTNSMTLNNRITSPDVSPKDPRRLSNSYSKRSSRVTSQSTPMPLLLAPSNTLSFSSPNSPTQYPFPRPPSGTSQAQPGDRRSRSQSQGSNHQNRPRNTSVHSTTSVQSSKSNGSRHSKKSCRSYRHQKGVTQEHLAALAALTAPAPPPEAHMTRESLALLEKQERQLSERLRRNSVASERARRVSKIHDGNRSRAGSKASQGSCATEKSQGAQGAVLENESKETDGMSPESVRLLREREKLLRWKADREKSDFEQRDRERIKERVRRANEMEDEKSKSMAKQKKRSCCGILGRWL</sequence>
<feature type="compositionally biased region" description="Polar residues" evidence="1">
    <location>
        <begin position="43"/>
        <end position="56"/>
    </location>
</feature>
<keyword evidence="3" id="KW-1185">Reference proteome</keyword>
<feature type="region of interest" description="Disordered" evidence="1">
    <location>
        <begin position="507"/>
        <end position="572"/>
    </location>
</feature>
<feature type="compositionally biased region" description="Low complexity" evidence="1">
    <location>
        <begin position="265"/>
        <end position="274"/>
    </location>
</feature>
<name>A0A1Y2A8Y7_9PLEO</name>
<feature type="compositionally biased region" description="Polar residues" evidence="1">
    <location>
        <begin position="167"/>
        <end position="178"/>
    </location>
</feature>
<feature type="compositionally biased region" description="Polar residues" evidence="1">
    <location>
        <begin position="538"/>
        <end position="552"/>
    </location>
</feature>
<feature type="compositionally biased region" description="Basic and acidic residues" evidence="1">
    <location>
        <begin position="519"/>
        <end position="532"/>
    </location>
</feature>
<dbReference type="Proteomes" id="UP000193144">
    <property type="component" value="Unassembled WGS sequence"/>
</dbReference>
<feature type="compositionally biased region" description="Low complexity" evidence="1">
    <location>
        <begin position="12"/>
        <end position="22"/>
    </location>
</feature>
<organism evidence="2 3">
    <name type="scientific">Clohesyomyces aquaticus</name>
    <dbReference type="NCBI Taxonomy" id="1231657"/>
    <lineage>
        <taxon>Eukaryota</taxon>
        <taxon>Fungi</taxon>
        <taxon>Dikarya</taxon>
        <taxon>Ascomycota</taxon>
        <taxon>Pezizomycotina</taxon>
        <taxon>Dothideomycetes</taxon>
        <taxon>Pleosporomycetidae</taxon>
        <taxon>Pleosporales</taxon>
        <taxon>Lindgomycetaceae</taxon>
        <taxon>Clohesyomyces</taxon>
    </lineage>
</organism>
<proteinExistence type="predicted"/>
<dbReference type="AlphaFoldDB" id="A0A1Y2A8Y7"/>
<dbReference type="EMBL" id="MCFA01000005">
    <property type="protein sequence ID" value="ORY18777.1"/>
    <property type="molecule type" value="Genomic_DNA"/>
</dbReference>